<dbReference type="GO" id="GO:0000783">
    <property type="term" value="C:nuclear telomere cap complex"/>
    <property type="evidence" value="ECO:0007669"/>
    <property type="project" value="TreeGrafter"/>
</dbReference>
<keyword evidence="4" id="KW-0158">Chromosome</keyword>
<proteinExistence type="inferred from homology"/>
<evidence type="ECO:0000256" key="5">
    <source>
        <dbReference type="ARBA" id="ARBA00022895"/>
    </source>
</evidence>
<dbReference type="GO" id="GO:0016233">
    <property type="term" value="P:telomere capping"/>
    <property type="evidence" value="ECO:0007669"/>
    <property type="project" value="TreeGrafter"/>
</dbReference>
<keyword evidence="11" id="KW-1185">Reference proteome</keyword>
<keyword evidence="7" id="KW-0539">Nucleus</keyword>
<feature type="compositionally biased region" description="Basic and acidic residues" evidence="8">
    <location>
        <begin position="10"/>
        <end position="27"/>
    </location>
</feature>
<evidence type="ECO:0000256" key="8">
    <source>
        <dbReference type="SAM" id="MobiDB-lite"/>
    </source>
</evidence>
<feature type="domain" description="Protection of telomeres protein 1 ssDNA-binding" evidence="9">
    <location>
        <begin position="368"/>
        <end position="496"/>
    </location>
</feature>
<dbReference type="AlphaFoldDB" id="A0A0C2WMH2"/>
<comment type="similarity">
    <text evidence="3">Belongs to the telombin family.</text>
</comment>
<evidence type="ECO:0000256" key="2">
    <source>
        <dbReference type="ARBA" id="ARBA00004574"/>
    </source>
</evidence>
<feature type="compositionally biased region" description="Basic and acidic residues" evidence="8">
    <location>
        <begin position="170"/>
        <end position="179"/>
    </location>
</feature>
<dbReference type="GO" id="GO:0032210">
    <property type="term" value="P:regulation of telomere maintenance via telomerase"/>
    <property type="evidence" value="ECO:0007669"/>
    <property type="project" value="TreeGrafter"/>
</dbReference>
<comment type="subcellular location">
    <subcellularLocation>
        <location evidence="2">Chromosome</location>
        <location evidence="2">Telomere</location>
    </subcellularLocation>
    <subcellularLocation>
        <location evidence="1">Nucleus</location>
    </subcellularLocation>
</comment>
<name>A0A0C2WMH2_SERVB</name>
<dbReference type="InterPro" id="IPR028389">
    <property type="entry name" value="POT1"/>
</dbReference>
<dbReference type="PANTHER" id="PTHR14513:SF0">
    <property type="entry name" value="PROTECTION OF TELOMERES PROTEIN 1"/>
    <property type="match status" value="1"/>
</dbReference>
<feature type="compositionally biased region" description="Acidic residues" evidence="8">
    <location>
        <begin position="150"/>
        <end position="160"/>
    </location>
</feature>
<evidence type="ECO:0000313" key="10">
    <source>
        <dbReference type="EMBL" id="KIM27473.1"/>
    </source>
</evidence>
<evidence type="ECO:0000313" key="11">
    <source>
        <dbReference type="Proteomes" id="UP000054097"/>
    </source>
</evidence>
<evidence type="ECO:0000256" key="4">
    <source>
        <dbReference type="ARBA" id="ARBA00022454"/>
    </source>
</evidence>
<accession>A0A0C2WMH2</accession>
<evidence type="ECO:0000259" key="9">
    <source>
        <dbReference type="Pfam" id="PF16686"/>
    </source>
</evidence>
<reference evidence="11" key="2">
    <citation type="submission" date="2015-01" db="EMBL/GenBank/DDBJ databases">
        <title>Evolutionary Origins and Diversification of the Mycorrhizal Mutualists.</title>
        <authorList>
            <consortium name="DOE Joint Genome Institute"/>
            <consortium name="Mycorrhizal Genomics Consortium"/>
            <person name="Kohler A."/>
            <person name="Kuo A."/>
            <person name="Nagy L.G."/>
            <person name="Floudas D."/>
            <person name="Copeland A."/>
            <person name="Barry K.W."/>
            <person name="Cichocki N."/>
            <person name="Veneault-Fourrey C."/>
            <person name="LaButti K."/>
            <person name="Lindquist E.A."/>
            <person name="Lipzen A."/>
            <person name="Lundell T."/>
            <person name="Morin E."/>
            <person name="Murat C."/>
            <person name="Riley R."/>
            <person name="Ohm R."/>
            <person name="Sun H."/>
            <person name="Tunlid A."/>
            <person name="Henrissat B."/>
            <person name="Grigoriev I.V."/>
            <person name="Hibbett D.S."/>
            <person name="Martin F."/>
        </authorList>
    </citation>
    <scope>NUCLEOTIDE SEQUENCE [LARGE SCALE GENOMIC DNA]</scope>
    <source>
        <strain evidence="11">MAFF 305830</strain>
    </source>
</reference>
<gene>
    <name evidence="10" type="ORF">M408DRAFT_24418</name>
</gene>
<dbReference type="GO" id="GO:0098505">
    <property type="term" value="F:G-rich strand telomeric DNA binding"/>
    <property type="evidence" value="ECO:0007669"/>
    <property type="project" value="TreeGrafter"/>
</dbReference>
<evidence type="ECO:0000256" key="1">
    <source>
        <dbReference type="ARBA" id="ARBA00004123"/>
    </source>
</evidence>
<keyword evidence="5" id="KW-0779">Telomere</keyword>
<dbReference type="HOGENOM" id="CLU_374324_0_0_1"/>
<dbReference type="InterPro" id="IPR032042">
    <property type="entry name" value="POT1PC"/>
</dbReference>
<evidence type="ECO:0000256" key="7">
    <source>
        <dbReference type="ARBA" id="ARBA00023242"/>
    </source>
</evidence>
<dbReference type="Pfam" id="PF16686">
    <property type="entry name" value="POT1PC"/>
    <property type="match status" value="1"/>
</dbReference>
<dbReference type="Proteomes" id="UP000054097">
    <property type="component" value="Unassembled WGS sequence"/>
</dbReference>
<organism evidence="10 11">
    <name type="scientific">Serendipita vermifera MAFF 305830</name>
    <dbReference type="NCBI Taxonomy" id="933852"/>
    <lineage>
        <taxon>Eukaryota</taxon>
        <taxon>Fungi</taxon>
        <taxon>Dikarya</taxon>
        <taxon>Basidiomycota</taxon>
        <taxon>Agaricomycotina</taxon>
        <taxon>Agaricomycetes</taxon>
        <taxon>Sebacinales</taxon>
        <taxon>Serendipitaceae</taxon>
        <taxon>Serendipita</taxon>
    </lineage>
</organism>
<evidence type="ECO:0000256" key="3">
    <source>
        <dbReference type="ARBA" id="ARBA00008442"/>
    </source>
</evidence>
<dbReference type="PANTHER" id="PTHR14513">
    <property type="entry name" value="PROTECTION OF TELOMERES 1"/>
    <property type="match status" value="1"/>
</dbReference>
<dbReference type="OrthoDB" id="2186770at2759"/>
<dbReference type="EMBL" id="KN824298">
    <property type="protein sequence ID" value="KIM27473.1"/>
    <property type="molecule type" value="Genomic_DNA"/>
</dbReference>
<keyword evidence="6" id="KW-0238">DNA-binding</keyword>
<dbReference type="STRING" id="933852.A0A0C2WMH2"/>
<feature type="region of interest" description="Disordered" evidence="8">
    <location>
        <begin position="1"/>
        <end position="27"/>
    </location>
</feature>
<protein>
    <recommendedName>
        <fullName evidence="9">Protection of telomeres protein 1 ssDNA-binding domain-containing protein</fullName>
    </recommendedName>
</protein>
<dbReference type="Gene3D" id="2.40.50.140">
    <property type="entry name" value="Nucleic acid-binding proteins"/>
    <property type="match status" value="3"/>
</dbReference>
<feature type="region of interest" description="Disordered" evidence="8">
    <location>
        <begin position="499"/>
        <end position="522"/>
    </location>
</feature>
<feature type="compositionally biased region" description="Polar residues" evidence="8">
    <location>
        <begin position="186"/>
        <end position="204"/>
    </location>
</feature>
<sequence length="775" mass="87108">MEQPTKRKRDLRDEDTQKRKKPRAELRKRYQTARKVGEVLVNGANLRKGHIAGSLKEVIPNGQELSLIIKDDFEKVITCIFSEFTTKVTDFNSRIGRRVNVALTSPERIPTAGMSSTKYPYNLRFHQYCFTIESEMFEDTKNKEKPSYIDDSESGSDEEVPSPPPVVKPLPERQTRNQTRDAAPNAVTSVVSRAQETRKATSPSSLMTIEEALNKEGQLVNIAGIITKVREARQFSKGDWGLEIHMKDDSCEYRHLEVKLYVSKREHLPDLMYGDGILLNGLKIHRRNGYLEGIGPTNKYRYCCFSKSASRVYACSIDRTDAEACRNAPIHTPTEEELRVLQMLVHGKPTSVNPRQEKEMDKIEDKLIEELKIGDVFNCTVQLLHVWTQDDKADLRVTDYTSNTLLKDPKDISRYQYPKGNRTLLITLFDKPADQARTLETGQIYRIPRVRFSENNNGYVQGRCGKGKDGTNPVILKMGMQNPLAKNILLRKQAFESGKPIPTFKPKQVTPEEVEQPKKATRPVDPEVMPAIASKVSTTAVVDPSPPPPPIQNQIPPAQGQPPPIQNQAPPKTYPAFPEYSGEVEVCDSIVCAALDNHPLKSIDEIDNSQECPGIFRFHGRIVDVEPANLKEAIVSTCQQCGTKCETDHGEICSSCKQPGTIRNRVQLLVTFQDASGLLGVRIGDEAAEKFFRFSKAALQLGNRKLLLKELGDRFQILLGPRPGVAKHEIGGVSEIMPVIVKSWQVREGPPGLENAVWYRRHRVSGCRVNLQSSH</sequence>
<feature type="region of interest" description="Disordered" evidence="8">
    <location>
        <begin position="141"/>
        <end position="204"/>
    </location>
</feature>
<dbReference type="InterPro" id="IPR012340">
    <property type="entry name" value="NA-bd_OB-fold"/>
</dbReference>
<dbReference type="SUPFAM" id="SSF50249">
    <property type="entry name" value="Nucleic acid-binding proteins"/>
    <property type="match status" value="3"/>
</dbReference>
<dbReference type="GO" id="GO:0010521">
    <property type="term" value="F:telomerase inhibitor activity"/>
    <property type="evidence" value="ECO:0007669"/>
    <property type="project" value="TreeGrafter"/>
</dbReference>
<reference evidence="10 11" key="1">
    <citation type="submission" date="2014-04" db="EMBL/GenBank/DDBJ databases">
        <authorList>
            <consortium name="DOE Joint Genome Institute"/>
            <person name="Kuo A."/>
            <person name="Zuccaro A."/>
            <person name="Kohler A."/>
            <person name="Nagy L.G."/>
            <person name="Floudas D."/>
            <person name="Copeland A."/>
            <person name="Barry K.W."/>
            <person name="Cichocki N."/>
            <person name="Veneault-Fourrey C."/>
            <person name="LaButti K."/>
            <person name="Lindquist E.A."/>
            <person name="Lipzen A."/>
            <person name="Lundell T."/>
            <person name="Morin E."/>
            <person name="Murat C."/>
            <person name="Sun H."/>
            <person name="Tunlid A."/>
            <person name="Henrissat B."/>
            <person name="Grigoriev I.V."/>
            <person name="Hibbett D.S."/>
            <person name="Martin F."/>
            <person name="Nordberg H.P."/>
            <person name="Cantor M.N."/>
            <person name="Hua S.X."/>
        </authorList>
    </citation>
    <scope>NUCLEOTIDE SEQUENCE [LARGE SCALE GENOMIC DNA]</scope>
    <source>
        <strain evidence="10 11">MAFF 305830</strain>
    </source>
</reference>
<evidence type="ECO:0000256" key="6">
    <source>
        <dbReference type="ARBA" id="ARBA00023125"/>
    </source>
</evidence>